<accession>A0ABP4B5G9</accession>
<dbReference type="InterPro" id="IPR027806">
    <property type="entry name" value="HARBI1_dom"/>
</dbReference>
<comment type="cofactor">
    <cofactor evidence="1">
        <name>a divalent metal cation</name>
        <dbReference type="ChEBI" id="CHEBI:60240"/>
    </cofactor>
</comment>
<gene>
    <name evidence="4" type="ORF">GCM10009560_59060</name>
</gene>
<protein>
    <recommendedName>
        <fullName evidence="3">DDE Tnp4 domain-containing protein</fullName>
    </recommendedName>
</protein>
<name>A0ABP4B5G9_9ACTN</name>
<dbReference type="Proteomes" id="UP001501578">
    <property type="component" value="Unassembled WGS sequence"/>
</dbReference>
<dbReference type="RefSeq" id="WP_425564058.1">
    <property type="nucleotide sequence ID" value="NZ_BAAAHQ010000037.1"/>
</dbReference>
<dbReference type="EMBL" id="BAAAHQ010000037">
    <property type="protein sequence ID" value="GAA0944763.1"/>
    <property type="molecule type" value="Genomic_DNA"/>
</dbReference>
<sequence>MTLDGTLIPTDRRAEQIIGVKGEPIDAWYSGKAHRHAGNLQALSAPNGLPQWNAEVEPGSVHDLTAARIHVLGALYAAAARGLPTLADRLRRRRNRHPHTHQGSSNLIGVEA</sequence>
<evidence type="ECO:0000256" key="1">
    <source>
        <dbReference type="ARBA" id="ARBA00001968"/>
    </source>
</evidence>
<keyword evidence="5" id="KW-1185">Reference proteome</keyword>
<reference evidence="5" key="1">
    <citation type="journal article" date="2019" name="Int. J. Syst. Evol. Microbiol.">
        <title>The Global Catalogue of Microorganisms (GCM) 10K type strain sequencing project: providing services to taxonomists for standard genome sequencing and annotation.</title>
        <authorList>
            <consortium name="The Broad Institute Genomics Platform"/>
            <consortium name="The Broad Institute Genome Sequencing Center for Infectious Disease"/>
            <person name="Wu L."/>
            <person name="Ma J."/>
        </authorList>
    </citation>
    <scope>NUCLEOTIDE SEQUENCE [LARGE SCALE GENOMIC DNA]</scope>
    <source>
        <strain evidence="5">JCM 11136</strain>
    </source>
</reference>
<keyword evidence="2" id="KW-0479">Metal-binding</keyword>
<comment type="caution">
    <text evidence="4">The sequence shown here is derived from an EMBL/GenBank/DDBJ whole genome shotgun (WGS) entry which is preliminary data.</text>
</comment>
<feature type="domain" description="DDE Tnp4" evidence="3">
    <location>
        <begin position="3"/>
        <end position="89"/>
    </location>
</feature>
<organism evidence="4 5">
    <name type="scientific">Nonomuraea longicatena</name>
    <dbReference type="NCBI Taxonomy" id="83682"/>
    <lineage>
        <taxon>Bacteria</taxon>
        <taxon>Bacillati</taxon>
        <taxon>Actinomycetota</taxon>
        <taxon>Actinomycetes</taxon>
        <taxon>Streptosporangiales</taxon>
        <taxon>Streptosporangiaceae</taxon>
        <taxon>Nonomuraea</taxon>
    </lineage>
</organism>
<evidence type="ECO:0000256" key="2">
    <source>
        <dbReference type="ARBA" id="ARBA00022723"/>
    </source>
</evidence>
<evidence type="ECO:0000313" key="4">
    <source>
        <dbReference type="EMBL" id="GAA0944763.1"/>
    </source>
</evidence>
<proteinExistence type="predicted"/>
<evidence type="ECO:0000313" key="5">
    <source>
        <dbReference type="Proteomes" id="UP001501578"/>
    </source>
</evidence>
<dbReference type="Pfam" id="PF13359">
    <property type="entry name" value="DDE_Tnp_4"/>
    <property type="match status" value="1"/>
</dbReference>
<evidence type="ECO:0000259" key="3">
    <source>
        <dbReference type="Pfam" id="PF13359"/>
    </source>
</evidence>